<evidence type="ECO:0000313" key="2">
    <source>
        <dbReference type="EMBL" id="TQD76013.1"/>
    </source>
</evidence>
<evidence type="ECO:0000256" key="1">
    <source>
        <dbReference type="SAM" id="MobiDB-lite"/>
    </source>
</evidence>
<reference evidence="2 3" key="1">
    <citation type="journal article" date="2019" name="G3 (Bethesda)">
        <title>Sequencing of a Wild Apple (Malus baccata) Genome Unravels the Differences Between Cultivated and Wild Apple Species Regarding Disease Resistance and Cold Tolerance.</title>
        <authorList>
            <person name="Chen X."/>
        </authorList>
    </citation>
    <scope>NUCLEOTIDE SEQUENCE [LARGE SCALE GENOMIC DNA]</scope>
    <source>
        <strain evidence="3">cv. Shandingzi</strain>
        <tissue evidence="2">Leaves</tissue>
    </source>
</reference>
<dbReference type="STRING" id="106549.A0A540KP53"/>
<sequence>MHFFELLSQPSLSILHPDEKKHVPPPLPSKRDWEIEPSELDFTNSLTIGKADSANGDSEDRKSKRPQYEGPDPDLAEMIERDVLEIGTKAKAEK</sequence>
<name>A0A540KP53_MALBA</name>
<accession>A0A540KP53</accession>
<feature type="region of interest" description="Disordered" evidence="1">
    <location>
        <begin position="16"/>
        <end position="79"/>
    </location>
</feature>
<protein>
    <submittedName>
        <fullName evidence="2">Uncharacterized protein</fullName>
    </submittedName>
</protein>
<keyword evidence="3" id="KW-1185">Reference proteome</keyword>
<comment type="caution">
    <text evidence="2">The sequence shown here is derived from an EMBL/GenBank/DDBJ whole genome shotgun (WGS) entry which is preliminary data.</text>
</comment>
<dbReference type="AlphaFoldDB" id="A0A540KP53"/>
<organism evidence="2 3">
    <name type="scientific">Malus baccata</name>
    <name type="common">Siberian crab apple</name>
    <name type="synonym">Pyrus baccata</name>
    <dbReference type="NCBI Taxonomy" id="106549"/>
    <lineage>
        <taxon>Eukaryota</taxon>
        <taxon>Viridiplantae</taxon>
        <taxon>Streptophyta</taxon>
        <taxon>Embryophyta</taxon>
        <taxon>Tracheophyta</taxon>
        <taxon>Spermatophyta</taxon>
        <taxon>Magnoliopsida</taxon>
        <taxon>eudicotyledons</taxon>
        <taxon>Gunneridae</taxon>
        <taxon>Pentapetalae</taxon>
        <taxon>rosids</taxon>
        <taxon>fabids</taxon>
        <taxon>Rosales</taxon>
        <taxon>Rosaceae</taxon>
        <taxon>Amygdaloideae</taxon>
        <taxon>Maleae</taxon>
        <taxon>Malus</taxon>
    </lineage>
</organism>
<dbReference type="Proteomes" id="UP000315295">
    <property type="component" value="Unassembled WGS sequence"/>
</dbReference>
<dbReference type="EMBL" id="VIEB01001059">
    <property type="protein sequence ID" value="TQD76013.1"/>
    <property type="molecule type" value="Genomic_DNA"/>
</dbReference>
<evidence type="ECO:0000313" key="3">
    <source>
        <dbReference type="Proteomes" id="UP000315295"/>
    </source>
</evidence>
<proteinExistence type="predicted"/>
<gene>
    <name evidence="2" type="ORF">C1H46_038451</name>
</gene>